<protein>
    <recommendedName>
        <fullName evidence="7">NAC domain-containing protein</fullName>
    </recommendedName>
</protein>
<keyword evidence="3" id="KW-0238">DNA-binding</keyword>
<sequence>MDRWVDAAQPARSFPAAFPPGFRFHPTDEELLVYYLKNKVASRLVPAEVIADIDLYQYNPWELPKKAFFGEGEWYFFSPRNRKYPNGGRPNRAAGSGYWKATGIDKPILTSGGTKSIGVKKALVFHIGRPPKGMKTEWSMDEYRLIDATVRPPRSKRSMRLDDWVLCRVRQKEKVPRNAGSHHGDFSSSTKAAPSYPQKNGEALPVHTGLCKDVAMENPFQDCLVMASLLSGQVHCPMNSVSSISSQAPDNNDTLRSVYEESPDKLNSYSTGSSMDNNVNIFTTELVEEKGFKDQQEKMLGVDGSDIYNYTQSQCNENVYNFARCDSILNFQGLNDLAKL</sequence>
<dbReference type="InterPro" id="IPR003441">
    <property type="entry name" value="NAC-dom"/>
</dbReference>
<dbReference type="Pfam" id="PF02365">
    <property type="entry name" value="NAM"/>
    <property type="match status" value="1"/>
</dbReference>
<dbReference type="InterPro" id="IPR036093">
    <property type="entry name" value="NAC_dom_sf"/>
</dbReference>
<keyword evidence="9" id="KW-1185">Reference proteome</keyword>
<dbReference type="GO" id="GO:0003677">
    <property type="term" value="F:DNA binding"/>
    <property type="evidence" value="ECO:0007669"/>
    <property type="project" value="UniProtKB-KW"/>
</dbReference>
<dbReference type="Gene3D" id="2.170.150.80">
    <property type="entry name" value="NAC domain"/>
    <property type="match status" value="1"/>
</dbReference>
<evidence type="ECO:0000256" key="3">
    <source>
        <dbReference type="ARBA" id="ARBA00023125"/>
    </source>
</evidence>
<gene>
    <name evidence="8" type="ORF">ACJRO7_003863</name>
</gene>
<keyword evidence="4" id="KW-0804">Transcription</keyword>
<evidence type="ECO:0000256" key="1">
    <source>
        <dbReference type="ARBA" id="ARBA00004123"/>
    </source>
</evidence>
<evidence type="ECO:0000256" key="2">
    <source>
        <dbReference type="ARBA" id="ARBA00023015"/>
    </source>
</evidence>
<dbReference type="PANTHER" id="PTHR31744">
    <property type="entry name" value="PROTEIN CUP-SHAPED COTYLEDON 2-RELATED"/>
    <property type="match status" value="1"/>
</dbReference>
<evidence type="ECO:0000256" key="6">
    <source>
        <dbReference type="SAM" id="MobiDB-lite"/>
    </source>
</evidence>
<evidence type="ECO:0000313" key="9">
    <source>
        <dbReference type="Proteomes" id="UP001634007"/>
    </source>
</evidence>
<name>A0ABD3IXZ3_EUCGL</name>
<accession>A0ABD3IXZ3</accession>
<dbReference type="SUPFAM" id="SSF101941">
    <property type="entry name" value="NAC domain"/>
    <property type="match status" value="1"/>
</dbReference>
<evidence type="ECO:0000313" key="8">
    <source>
        <dbReference type="EMBL" id="KAL3718822.1"/>
    </source>
</evidence>
<dbReference type="GO" id="GO:0005634">
    <property type="term" value="C:nucleus"/>
    <property type="evidence" value="ECO:0007669"/>
    <property type="project" value="UniProtKB-SubCell"/>
</dbReference>
<organism evidence="8 9">
    <name type="scientific">Eucalyptus globulus</name>
    <name type="common">Tasmanian blue gum</name>
    <dbReference type="NCBI Taxonomy" id="34317"/>
    <lineage>
        <taxon>Eukaryota</taxon>
        <taxon>Viridiplantae</taxon>
        <taxon>Streptophyta</taxon>
        <taxon>Embryophyta</taxon>
        <taxon>Tracheophyta</taxon>
        <taxon>Spermatophyta</taxon>
        <taxon>Magnoliopsida</taxon>
        <taxon>eudicotyledons</taxon>
        <taxon>Gunneridae</taxon>
        <taxon>Pentapetalae</taxon>
        <taxon>rosids</taxon>
        <taxon>malvids</taxon>
        <taxon>Myrtales</taxon>
        <taxon>Myrtaceae</taxon>
        <taxon>Myrtoideae</taxon>
        <taxon>Eucalypteae</taxon>
        <taxon>Eucalyptus</taxon>
    </lineage>
</organism>
<dbReference type="EMBL" id="JBJKBG010000010">
    <property type="protein sequence ID" value="KAL3718822.1"/>
    <property type="molecule type" value="Genomic_DNA"/>
</dbReference>
<comment type="subcellular location">
    <subcellularLocation>
        <location evidence="1">Nucleus</location>
    </subcellularLocation>
</comment>
<feature type="region of interest" description="Disordered" evidence="6">
    <location>
        <begin position="176"/>
        <end position="198"/>
    </location>
</feature>
<comment type="caution">
    <text evidence="8">The sequence shown here is derived from an EMBL/GenBank/DDBJ whole genome shotgun (WGS) entry which is preliminary data.</text>
</comment>
<evidence type="ECO:0000259" key="7">
    <source>
        <dbReference type="PROSITE" id="PS51005"/>
    </source>
</evidence>
<dbReference type="Proteomes" id="UP001634007">
    <property type="component" value="Unassembled WGS sequence"/>
</dbReference>
<evidence type="ECO:0000256" key="4">
    <source>
        <dbReference type="ARBA" id="ARBA00023163"/>
    </source>
</evidence>
<keyword evidence="5" id="KW-0539">Nucleus</keyword>
<dbReference type="PANTHER" id="PTHR31744:SF233">
    <property type="entry name" value="NAC DOMAIN-CONTAINING PROTEIN 72-LIKE"/>
    <property type="match status" value="1"/>
</dbReference>
<evidence type="ECO:0000256" key="5">
    <source>
        <dbReference type="ARBA" id="ARBA00023242"/>
    </source>
</evidence>
<feature type="domain" description="NAC" evidence="7">
    <location>
        <begin position="18"/>
        <end position="172"/>
    </location>
</feature>
<dbReference type="AlphaFoldDB" id="A0ABD3IXZ3"/>
<keyword evidence="2" id="KW-0805">Transcription regulation</keyword>
<proteinExistence type="predicted"/>
<dbReference type="PROSITE" id="PS51005">
    <property type="entry name" value="NAC"/>
    <property type="match status" value="1"/>
</dbReference>
<reference evidence="8 9" key="1">
    <citation type="submission" date="2024-11" db="EMBL/GenBank/DDBJ databases">
        <title>Chromosome-level genome assembly of Eucalyptus globulus Labill. provides insights into its genome evolution.</title>
        <authorList>
            <person name="Li X."/>
        </authorList>
    </citation>
    <scope>NUCLEOTIDE SEQUENCE [LARGE SCALE GENOMIC DNA]</scope>
    <source>
        <strain evidence="8">CL2024</strain>
        <tissue evidence="8">Fresh tender leaves</tissue>
    </source>
</reference>